<feature type="transmembrane region" description="Helical" evidence="12">
    <location>
        <begin position="167"/>
        <end position="194"/>
    </location>
</feature>
<dbReference type="Gene3D" id="1.20.120.1760">
    <property type="match status" value="1"/>
</dbReference>
<feature type="transmembrane region" description="Helical" evidence="12">
    <location>
        <begin position="7"/>
        <end position="25"/>
    </location>
</feature>
<reference evidence="13" key="1">
    <citation type="submission" date="2021-04" db="EMBL/GenBank/DDBJ databases">
        <authorList>
            <person name="Rodrigo-Torres L."/>
            <person name="Arahal R. D."/>
            <person name="Lucena T."/>
        </authorList>
    </citation>
    <scope>NUCLEOTIDE SEQUENCE</scope>
    <source>
        <strain evidence="13">AS29M-1</strain>
    </source>
</reference>
<evidence type="ECO:0008006" key="15">
    <source>
        <dbReference type="Google" id="ProtNLM"/>
    </source>
</evidence>
<dbReference type="GO" id="GO:0016780">
    <property type="term" value="F:phosphotransferase activity, for other substituted phosphate groups"/>
    <property type="evidence" value="ECO:0007669"/>
    <property type="project" value="InterPro"/>
</dbReference>
<protein>
    <recommendedName>
        <fullName evidence="15">CDP-diacylglycerol--serine O-phosphatidyltransferase</fullName>
    </recommendedName>
</protein>
<keyword evidence="8 12" id="KW-0472">Membrane</keyword>
<evidence type="ECO:0000256" key="2">
    <source>
        <dbReference type="ARBA" id="ARBA00010441"/>
    </source>
</evidence>
<keyword evidence="3" id="KW-0444">Lipid biosynthesis</keyword>
<accession>A0A916JLC7</accession>
<dbReference type="KEGG" id="ptan:CRYO30217_01087"/>
<evidence type="ECO:0000256" key="9">
    <source>
        <dbReference type="ARBA" id="ARBA00023209"/>
    </source>
</evidence>
<proteinExistence type="inferred from homology"/>
<evidence type="ECO:0000256" key="3">
    <source>
        <dbReference type="ARBA" id="ARBA00022516"/>
    </source>
</evidence>
<feature type="transmembrane region" description="Helical" evidence="12">
    <location>
        <begin position="206"/>
        <end position="224"/>
    </location>
</feature>
<dbReference type="InterPro" id="IPR043130">
    <property type="entry name" value="CDP-OH_PTrfase_TM_dom"/>
</dbReference>
<gene>
    <name evidence="13" type="ORF">CRYO30217_01087</name>
</gene>
<dbReference type="GO" id="GO:0008654">
    <property type="term" value="P:phospholipid biosynthetic process"/>
    <property type="evidence" value="ECO:0007669"/>
    <property type="project" value="UniProtKB-KW"/>
</dbReference>
<evidence type="ECO:0000256" key="6">
    <source>
        <dbReference type="ARBA" id="ARBA00022989"/>
    </source>
</evidence>
<dbReference type="AlphaFoldDB" id="A0A916JLC7"/>
<dbReference type="InterPro" id="IPR000462">
    <property type="entry name" value="CDP-OH_P_trans"/>
</dbReference>
<dbReference type="Proteomes" id="UP000683507">
    <property type="component" value="Chromosome"/>
</dbReference>
<evidence type="ECO:0000256" key="12">
    <source>
        <dbReference type="SAM" id="Phobius"/>
    </source>
</evidence>
<dbReference type="GO" id="GO:0016020">
    <property type="term" value="C:membrane"/>
    <property type="evidence" value="ECO:0007669"/>
    <property type="project" value="UniProtKB-SubCell"/>
</dbReference>
<keyword evidence="9" id="KW-0594">Phospholipid biosynthesis</keyword>
<organism evidence="13 14">
    <name type="scientific">Parvicella tangerina</name>
    <dbReference type="NCBI Taxonomy" id="2829795"/>
    <lineage>
        <taxon>Bacteria</taxon>
        <taxon>Pseudomonadati</taxon>
        <taxon>Bacteroidota</taxon>
        <taxon>Flavobacteriia</taxon>
        <taxon>Flavobacteriales</taxon>
        <taxon>Parvicellaceae</taxon>
        <taxon>Parvicella</taxon>
    </lineage>
</organism>
<dbReference type="Pfam" id="PF01066">
    <property type="entry name" value="CDP-OH_P_transf"/>
    <property type="match status" value="1"/>
</dbReference>
<feature type="transmembrane region" description="Helical" evidence="12">
    <location>
        <begin position="31"/>
        <end position="53"/>
    </location>
</feature>
<dbReference type="PROSITE" id="PS00379">
    <property type="entry name" value="CDP_ALCOHOL_P_TRANSF"/>
    <property type="match status" value="1"/>
</dbReference>
<dbReference type="PANTHER" id="PTHR14269">
    <property type="entry name" value="CDP-DIACYLGLYCEROL--GLYCEROL-3-PHOSPHATE 3-PHOSPHATIDYLTRANSFERASE-RELATED"/>
    <property type="match status" value="1"/>
</dbReference>
<dbReference type="EMBL" id="OU015584">
    <property type="protein sequence ID" value="CAG5079828.1"/>
    <property type="molecule type" value="Genomic_DNA"/>
</dbReference>
<keyword evidence="10" id="KW-1208">Phospholipid metabolism</keyword>
<feature type="transmembrane region" description="Helical" evidence="12">
    <location>
        <begin position="104"/>
        <end position="122"/>
    </location>
</feature>
<evidence type="ECO:0000256" key="1">
    <source>
        <dbReference type="ARBA" id="ARBA00004141"/>
    </source>
</evidence>
<dbReference type="PANTHER" id="PTHR14269:SF61">
    <property type="entry name" value="CDP-DIACYLGLYCEROL--SERINE O-PHOSPHATIDYLTRANSFERASE"/>
    <property type="match status" value="1"/>
</dbReference>
<comment type="similarity">
    <text evidence="2 11">Belongs to the CDP-alcohol phosphatidyltransferase class-I family.</text>
</comment>
<evidence type="ECO:0000256" key="8">
    <source>
        <dbReference type="ARBA" id="ARBA00023136"/>
    </source>
</evidence>
<name>A0A916JLC7_9FLAO</name>
<evidence type="ECO:0000256" key="4">
    <source>
        <dbReference type="ARBA" id="ARBA00022679"/>
    </source>
</evidence>
<evidence type="ECO:0000256" key="10">
    <source>
        <dbReference type="ARBA" id="ARBA00023264"/>
    </source>
</evidence>
<evidence type="ECO:0000313" key="14">
    <source>
        <dbReference type="Proteomes" id="UP000683507"/>
    </source>
</evidence>
<keyword evidence="5 12" id="KW-0812">Transmembrane</keyword>
<feature type="transmembrane region" description="Helical" evidence="12">
    <location>
        <begin position="134"/>
        <end position="155"/>
    </location>
</feature>
<sequence>MKKHIPNIITLGNLTCGLLSIMYAFSDTPWVGAYFIFGGLFLDFFDGFFARILKVDGELGKQLDSLADLVTFGVAPGMLMYHLINYVIAFKFSFKDLNLGFEYQIIPYIALLIPILSAVRLAKFNIATNQSDEFIGLPTPANAIYFASLALIVKYDEATFDFPGVEYLVYLPILLSSIIIFSLLLNANLPLIALKFKTFGWKGNEVRFIFLGLCVVTILVALLISNVFVAVPIIILLYLIISIINNITKRKDEVQSKH</sequence>
<feature type="transmembrane region" description="Helical" evidence="12">
    <location>
        <begin position="65"/>
        <end position="84"/>
    </location>
</feature>
<evidence type="ECO:0000256" key="5">
    <source>
        <dbReference type="ARBA" id="ARBA00022692"/>
    </source>
</evidence>
<evidence type="ECO:0000256" key="7">
    <source>
        <dbReference type="ARBA" id="ARBA00023098"/>
    </source>
</evidence>
<keyword evidence="4 11" id="KW-0808">Transferase</keyword>
<keyword evidence="14" id="KW-1185">Reference proteome</keyword>
<keyword evidence="6 12" id="KW-1133">Transmembrane helix</keyword>
<comment type="subcellular location">
    <subcellularLocation>
        <location evidence="1">Membrane</location>
        <topology evidence="1">Multi-pass membrane protein</topology>
    </subcellularLocation>
</comment>
<feature type="transmembrane region" description="Helical" evidence="12">
    <location>
        <begin position="230"/>
        <end position="248"/>
    </location>
</feature>
<dbReference type="InterPro" id="IPR050324">
    <property type="entry name" value="CDP-alcohol_PTase-I"/>
</dbReference>
<dbReference type="InterPro" id="IPR048254">
    <property type="entry name" value="CDP_ALCOHOL_P_TRANSF_CS"/>
</dbReference>
<evidence type="ECO:0000256" key="11">
    <source>
        <dbReference type="RuleBase" id="RU003750"/>
    </source>
</evidence>
<evidence type="ECO:0000313" key="13">
    <source>
        <dbReference type="EMBL" id="CAG5079828.1"/>
    </source>
</evidence>
<dbReference type="RefSeq" id="WP_258541305.1">
    <property type="nucleotide sequence ID" value="NZ_OU015584.1"/>
</dbReference>
<keyword evidence="7" id="KW-0443">Lipid metabolism</keyword>